<dbReference type="InterPro" id="IPR008146">
    <property type="entry name" value="Gln_synth_cat_dom"/>
</dbReference>
<evidence type="ECO:0000256" key="1">
    <source>
        <dbReference type="ARBA" id="ARBA00009897"/>
    </source>
</evidence>
<dbReference type="Proteomes" id="UP000646484">
    <property type="component" value="Unassembled WGS sequence"/>
</dbReference>
<accession>A0ABR7D4C2</accession>
<dbReference type="RefSeq" id="WP_186977632.1">
    <property type="nucleotide sequence ID" value="NZ_JACOOH010000008.1"/>
</dbReference>
<feature type="domain" description="GS catalytic" evidence="4">
    <location>
        <begin position="128"/>
        <end position="501"/>
    </location>
</feature>
<evidence type="ECO:0000313" key="5">
    <source>
        <dbReference type="EMBL" id="MBC5622802.1"/>
    </source>
</evidence>
<dbReference type="SMART" id="SM01230">
    <property type="entry name" value="Gln-synt_C"/>
    <property type="match status" value="1"/>
</dbReference>
<comment type="caution">
    <text evidence="5">The sequence shown here is derived from an EMBL/GenBank/DDBJ whole genome shotgun (WGS) entry which is preliminary data.</text>
</comment>
<evidence type="ECO:0000259" key="4">
    <source>
        <dbReference type="PROSITE" id="PS51987"/>
    </source>
</evidence>
<dbReference type="PANTHER" id="PTHR43407:SF1">
    <property type="entry name" value="LENGSIN"/>
    <property type="match status" value="1"/>
</dbReference>
<dbReference type="Pfam" id="PF03951">
    <property type="entry name" value="Gln-synt_N"/>
    <property type="match status" value="1"/>
</dbReference>
<gene>
    <name evidence="5" type="ORF">H8S64_17060</name>
</gene>
<organism evidence="5 6">
    <name type="scientific">Butyricimonas hominis</name>
    <dbReference type="NCBI Taxonomy" id="2763032"/>
    <lineage>
        <taxon>Bacteria</taxon>
        <taxon>Pseudomonadati</taxon>
        <taxon>Bacteroidota</taxon>
        <taxon>Bacteroidia</taxon>
        <taxon>Bacteroidales</taxon>
        <taxon>Odoribacteraceae</taxon>
        <taxon>Butyricimonas</taxon>
    </lineage>
</organism>
<keyword evidence="6" id="KW-1185">Reference proteome</keyword>
<dbReference type="PANTHER" id="PTHR43407">
    <property type="entry name" value="GLUTAMINE SYNTHETASE"/>
    <property type="match status" value="1"/>
</dbReference>
<evidence type="ECO:0000256" key="2">
    <source>
        <dbReference type="PROSITE-ProRule" id="PRU01331"/>
    </source>
</evidence>
<evidence type="ECO:0000313" key="6">
    <source>
        <dbReference type="Proteomes" id="UP000646484"/>
    </source>
</evidence>
<name>A0ABR7D4C2_9BACT</name>
<sequence length="501" mass="56925">MNPDYSLNPHVLARYLQKEPKNFTKEDIIRYVRENDIEMINFRYPGADGRLKTLNFIINSIEHLDNILTCGERVDGSSLFPYIEAGSSDLYVLPRYRTAFLNPFSQIPAVDILCSFYTKDGKPLEMSPEYTMRKAHEALRQVTGMEYEVMGELEYYVVTEVESYFDIPDQRGYHESMPFCKGQELRELAMKYIASTGGLIKYGHSEVGNFTLDCQSYEQNEIEFLPTRMEDAADQLMIAKWILRTLAHEYGVDLTFAPKITVGKAGSGLHIHTRLSKDGKNAMVENGKLTDNALKAIAGYLDLAPSLTAFGNTNPTSYLRLVPHQEAPTNICWGDRNRSVLVRVPLGWTSGATYMMRDANPLERVEEHDYSNKQTVEFRCPDGSADVYLLIAGLAVAARHGFEMKNALQYARERYVDVNIFDDANKAIADRLSHLPTSCHESALCLEQQRTVYEEYGVFAPALIDGLIASLRKFNDADLREQLKNEDISVEELVEKYYYCG</sequence>
<reference evidence="5 6" key="1">
    <citation type="submission" date="2020-08" db="EMBL/GenBank/DDBJ databases">
        <title>Genome public.</title>
        <authorList>
            <person name="Liu C."/>
            <person name="Sun Q."/>
        </authorList>
    </citation>
    <scope>NUCLEOTIDE SEQUENCE [LARGE SCALE GENOMIC DNA]</scope>
    <source>
        <strain evidence="5 6">NSJ-56</strain>
    </source>
</reference>
<dbReference type="EMBL" id="JACOOH010000008">
    <property type="protein sequence ID" value="MBC5622802.1"/>
    <property type="molecule type" value="Genomic_DNA"/>
</dbReference>
<dbReference type="InterPro" id="IPR036651">
    <property type="entry name" value="Gln_synt_N_sf"/>
</dbReference>
<dbReference type="PROSITE" id="PS51987">
    <property type="entry name" value="GS_CATALYTIC"/>
    <property type="match status" value="1"/>
</dbReference>
<dbReference type="SUPFAM" id="SSF54368">
    <property type="entry name" value="Glutamine synthetase, N-terminal domain"/>
    <property type="match status" value="1"/>
</dbReference>
<dbReference type="SUPFAM" id="SSF55931">
    <property type="entry name" value="Glutamine synthetase/guanido kinase"/>
    <property type="match status" value="1"/>
</dbReference>
<dbReference type="Pfam" id="PF00120">
    <property type="entry name" value="Gln-synt_C"/>
    <property type="match status" value="1"/>
</dbReference>
<comment type="similarity">
    <text evidence="1 2 3">Belongs to the glutamine synthetase family.</text>
</comment>
<dbReference type="Gene3D" id="3.30.590.10">
    <property type="entry name" value="Glutamine synthetase/guanido kinase, catalytic domain"/>
    <property type="match status" value="1"/>
</dbReference>
<proteinExistence type="inferred from homology"/>
<dbReference type="InterPro" id="IPR014746">
    <property type="entry name" value="Gln_synth/guanido_kin_cat_dom"/>
</dbReference>
<dbReference type="Gene3D" id="3.10.20.70">
    <property type="entry name" value="Glutamine synthetase, N-terminal domain"/>
    <property type="match status" value="1"/>
</dbReference>
<evidence type="ECO:0000256" key="3">
    <source>
        <dbReference type="RuleBase" id="RU000384"/>
    </source>
</evidence>
<protein>
    <submittedName>
        <fullName evidence="5">Glutamine synthetase</fullName>
    </submittedName>
</protein>
<dbReference type="InterPro" id="IPR008147">
    <property type="entry name" value="Gln_synt_N"/>
</dbReference>